<dbReference type="Proteomes" id="UP000239863">
    <property type="component" value="Unassembled WGS sequence"/>
</dbReference>
<protein>
    <submittedName>
        <fullName evidence="1">Uncharacterized protein</fullName>
    </submittedName>
</protein>
<comment type="caution">
    <text evidence="1">The sequence shown here is derived from an EMBL/GenBank/DDBJ whole genome shotgun (WGS) entry which is preliminary data.</text>
</comment>
<dbReference type="EMBL" id="PTIS01000021">
    <property type="protein sequence ID" value="PPK44963.1"/>
    <property type="molecule type" value="Genomic_DNA"/>
</dbReference>
<accession>A0A2S6FV82</accession>
<sequence>MINKLIIDALNPLNIPVCFQRYSGKGETYITFHEYFSGGEDYEDDRESLTAHYVQVDVWSKGDYANIVKNIKELLLKARFKRLNEIDLYEQDTKIYHKGLKFYYLEESDLNG</sequence>
<name>A0A2S6FV82_9CLOT</name>
<evidence type="ECO:0000313" key="1">
    <source>
        <dbReference type="EMBL" id="PPK44963.1"/>
    </source>
</evidence>
<organism evidence="1 2">
    <name type="scientific">Clostridium algidicarnis DSM 15099</name>
    <dbReference type="NCBI Taxonomy" id="1121295"/>
    <lineage>
        <taxon>Bacteria</taxon>
        <taxon>Bacillati</taxon>
        <taxon>Bacillota</taxon>
        <taxon>Clostridia</taxon>
        <taxon>Eubacteriales</taxon>
        <taxon>Clostridiaceae</taxon>
        <taxon>Clostridium</taxon>
    </lineage>
</organism>
<reference evidence="1 2" key="1">
    <citation type="submission" date="2018-02" db="EMBL/GenBank/DDBJ databases">
        <title>Genomic Encyclopedia of Archaeal and Bacterial Type Strains, Phase II (KMG-II): from individual species to whole genera.</title>
        <authorList>
            <person name="Goeker M."/>
        </authorList>
    </citation>
    <scope>NUCLEOTIDE SEQUENCE [LARGE SCALE GENOMIC DNA]</scope>
    <source>
        <strain evidence="1 2">DSM 15099</strain>
    </source>
</reference>
<proteinExistence type="predicted"/>
<dbReference type="OrthoDB" id="2454603at2"/>
<evidence type="ECO:0000313" key="2">
    <source>
        <dbReference type="Proteomes" id="UP000239863"/>
    </source>
</evidence>
<dbReference type="RefSeq" id="WP_104410650.1">
    <property type="nucleotide sequence ID" value="NZ_PTIS01000021.1"/>
</dbReference>
<gene>
    <name evidence="1" type="ORF">BD821_1219</name>
</gene>
<dbReference type="AlphaFoldDB" id="A0A2S6FV82"/>